<evidence type="ECO:0000313" key="3">
    <source>
        <dbReference type="Proteomes" id="UP000007305"/>
    </source>
</evidence>
<dbReference type="Gramene" id="Zm00001eb333600_T001">
    <property type="protein sequence ID" value="Zm00001eb333600_P001"/>
    <property type="gene ID" value="Zm00001eb333600"/>
</dbReference>
<evidence type="ECO:0000256" key="1">
    <source>
        <dbReference type="SAM" id="MobiDB-lite"/>
    </source>
</evidence>
<organism evidence="2 3">
    <name type="scientific">Zea mays</name>
    <name type="common">Maize</name>
    <dbReference type="NCBI Taxonomy" id="4577"/>
    <lineage>
        <taxon>Eukaryota</taxon>
        <taxon>Viridiplantae</taxon>
        <taxon>Streptophyta</taxon>
        <taxon>Embryophyta</taxon>
        <taxon>Tracheophyta</taxon>
        <taxon>Spermatophyta</taxon>
        <taxon>Magnoliopsida</taxon>
        <taxon>Liliopsida</taxon>
        <taxon>Poales</taxon>
        <taxon>Poaceae</taxon>
        <taxon>PACMAD clade</taxon>
        <taxon>Panicoideae</taxon>
        <taxon>Andropogonodae</taxon>
        <taxon>Andropogoneae</taxon>
        <taxon>Tripsacinae</taxon>
        <taxon>Zea</taxon>
    </lineage>
</organism>
<feature type="compositionally biased region" description="Low complexity" evidence="1">
    <location>
        <begin position="109"/>
        <end position="118"/>
    </location>
</feature>
<evidence type="ECO:0000313" key="2">
    <source>
        <dbReference type="EnsemblPlants" id="Zm00001eb333600_P001"/>
    </source>
</evidence>
<sequence>MPPPGAHLDQRYYVDHHFFPGHGHCFNSETLEAVLRPARAAPECDEALVTAPQAGGRRNGSLPAATAGQGQGPSTEAPVPDGPAQQDPDGAGRARPPDAAVPRRRPRLLRSAGPARLR</sequence>
<dbReference type="AlphaFoldDB" id="A0A804QHR4"/>
<proteinExistence type="predicted"/>
<protein>
    <submittedName>
        <fullName evidence="2">Uncharacterized protein</fullName>
    </submittedName>
</protein>
<name>A0A804QHR4_MAIZE</name>
<dbReference type="InParanoid" id="A0A804QHR4"/>
<dbReference type="Proteomes" id="UP000007305">
    <property type="component" value="Chromosome 8"/>
</dbReference>
<reference evidence="2" key="3">
    <citation type="submission" date="2021-05" db="UniProtKB">
        <authorList>
            <consortium name="EnsemblPlants"/>
        </authorList>
    </citation>
    <scope>IDENTIFICATION</scope>
    <source>
        <strain evidence="2">cv. B73</strain>
    </source>
</reference>
<dbReference type="EnsemblPlants" id="Zm00001eb333600_T001">
    <property type="protein sequence ID" value="Zm00001eb333600_P001"/>
    <property type="gene ID" value="Zm00001eb333600"/>
</dbReference>
<reference evidence="2" key="2">
    <citation type="submission" date="2019-07" db="EMBL/GenBank/DDBJ databases">
        <authorList>
            <person name="Seetharam A."/>
            <person name="Woodhouse M."/>
            <person name="Cannon E."/>
        </authorList>
    </citation>
    <scope>NUCLEOTIDE SEQUENCE [LARGE SCALE GENOMIC DNA]</scope>
    <source>
        <strain evidence="2">cv. B73</strain>
    </source>
</reference>
<keyword evidence="3" id="KW-1185">Reference proteome</keyword>
<reference evidence="3" key="1">
    <citation type="journal article" date="2009" name="Science">
        <title>The B73 maize genome: complexity, diversity, and dynamics.</title>
        <authorList>
            <person name="Schnable P.S."/>
            <person name="Ware D."/>
            <person name="Fulton R.S."/>
            <person name="Stein J.C."/>
            <person name="Wei F."/>
            <person name="Pasternak S."/>
            <person name="Liang C."/>
            <person name="Zhang J."/>
            <person name="Fulton L."/>
            <person name="Graves T.A."/>
            <person name="Minx P."/>
            <person name="Reily A.D."/>
            <person name="Courtney L."/>
            <person name="Kruchowski S.S."/>
            <person name="Tomlinson C."/>
            <person name="Strong C."/>
            <person name="Delehaunty K."/>
            <person name="Fronick C."/>
            <person name="Courtney B."/>
            <person name="Rock S.M."/>
            <person name="Belter E."/>
            <person name="Du F."/>
            <person name="Kim K."/>
            <person name="Abbott R.M."/>
            <person name="Cotton M."/>
            <person name="Levy A."/>
            <person name="Marchetto P."/>
            <person name="Ochoa K."/>
            <person name="Jackson S.M."/>
            <person name="Gillam B."/>
            <person name="Chen W."/>
            <person name="Yan L."/>
            <person name="Higginbotham J."/>
            <person name="Cardenas M."/>
            <person name="Waligorski J."/>
            <person name="Applebaum E."/>
            <person name="Phelps L."/>
            <person name="Falcone J."/>
            <person name="Kanchi K."/>
            <person name="Thane T."/>
            <person name="Scimone A."/>
            <person name="Thane N."/>
            <person name="Henke J."/>
            <person name="Wang T."/>
            <person name="Ruppert J."/>
            <person name="Shah N."/>
            <person name="Rotter K."/>
            <person name="Hodges J."/>
            <person name="Ingenthron E."/>
            <person name="Cordes M."/>
            <person name="Kohlberg S."/>
            <person name="Sgro J."/>
            <person name="Delgado B."/>
            <person name="Mead K."/>
            <person name="Chinwalla A."/>
            <person name="Leonard S."/>
            <person name="Crouse K."/>
            <person name="Collura K."/>
            <person name="Kudrna D."/>
            <person name="Currie J."/>
            <person name="He R."/>
            <person name="Angelova A."/>
            <person name="Rajasekar S."/>
            <person name="Mueller T."/>
            <person name="Lomeli R."/>
            <person name="Scara G."/>
            <person name="Ko A."/>
            <person name="Delaney K."/>
            <person name="Wissotski M."/>
            <person name="Lopez G."/>
            <person name="Campos D."/>
            <person name="Braidotti M."/>
            <person name="Ashley E."/>
            <person name="Golser W."/>
            <person name="Kim H."/>
            <person name="Lee S."/>
            <person name="Lin J."/>
            <person name="Dujmic Z."/>
            <person name="Kim W."/>
            <person name="Talag J."/>
            <person name="Zuccolo A."/>
            <person name="Fan C."/>
            <person name="Sebastian A."/>
            <person name="Kramer M."/>
            <person name="Spiegel L."/>
            <person name="Nascimento L."/>
            <person name="Zutavern T."/>
            <person name="Miller B."/>
            <person name="Ambroise C."/>
            <person name="Muller S."/>
            <person name="Spooner W."/>
            <person name="Narechania A."/>
            <person name="Ren L."/>
            <person name="Wei S."/>
            <person name="Kumari S."/>
            <person name="Faga B."/>
            <person name="Levy M.J."/>
            <person name="McMahan L."/>
            <person name="Van Buren P."/>
            <person name="Vaughn M.W."/>
            <person name="Ying K."/>
            <person name="Yeh C.-T."/>
            <person name="Emrich S.J."/>
            <person name="Jia Y."/>
            <person name="Kalyanaraman A."/>
            <person name="Hsia A.-P."/>
            <person name="Barbazuk W.B."/>
            <person name="Baucom R.S."/>
            <person name="Brutnell T.P."/>
            <person name="Carpita N.C."/>
            <person name="Chaparro C."/>
            <person name="Chia J.-M."/>
            <person name="Deragon J.-M."/>
            <person name="Estill J.C."/>
            <person name="Fu Y."/>
            <person name="Jeddeloh J.A."/>
            <person name="Han Y."/>
            <person name="Lee H."/>
            <person name="Li P."/>
            <person name="Lisch D.R."/>
            <person name="Liu S."/>
            <person name="Liu Z."/>
            <person name="Nagel D.H."/>
            <person name="McCann M.C."/>
            <person name="SanMiguel P."/>
            <person name="Myers A.M."/>
            <person name="Nettleton D."/>
            <person name="Nguyen J."/>
            <person name="Penning B.W."/>
            <person name="Ponnala L."/>
            <person name="Schneider K.L."/>
            <person name="Schwartz D.C."/>
            <person name="Sharma A."/>
            <person name="Soderlund C."/>
            <person name="Springer N.M."/>
            <person name="Sun Q."/>
            <person name="Wang H."/>
            <person name="Waterman M."/>
            <person name="Westerman R."/>
            <person name="Wolfgruber T.K."/>
            <person name="Yang L."/>
            <person name="Yu Y."/>
            <person name="Zhang L."/>
            <person name="Zhou S."/>
            <person name="Zhu Q."/>
            <person name="Bennetzen J.L."/>
            <person name="Dawe R.K."/>
            <person name="Jiang J."/>
            <person name="Jiang N."/>
            <person name="Presting G.G."/>
            <person name="Wessler S.R."/>
            <person name="Aluru S."/>
            <person name="Martienssen R.A."/>
            <person name="Clifton S.W."/>
            <person name="McCombie W.R."/>
            <person name="Wing R.A."/>
            <person name="Wilson R.K."/>
        </authorList>
    </citation>
    <scope>NUCLEOTIDE SEQUENCE [LARGE SCALE GENOMIC DNA]</scope>
    <source>
        <strain evidence="3">cv. B73</strain>
    </source>
</reference>
<feature type="region of interest" description="Disordered" evidence="1">
    <location>
        <begin position="47"/>
        <end position="118"/>
    </location>
</feature>
<accession>A0A804QHR4</accession>